<evidence type="ECO:0000313" key="1">
    <source>
        <dbReference type="EMBL" id="OCB90619.1"/>
    </source>
</evidence>
<accession>A0A9Q5NE51</accession>
<gene>
    <name evidence="1" type="ORF">A7U60_g2137</name>
</gene>
<reference evidence="1" key="1">
    <citation type="submission" date="2016-06" db="EMBL/GenBank/DDBJ databases">
        <title>Draft Genome sequence of the fungus Inonotus baumii.</title>
        <authorList>
            <person name="Zhu H."/>
            <person name="Lin W."/>
        </authorList>
    </citation>
    <scope>NUCLEOTIDE SEQUENCE</scope>
    <source>
        <strain evidence="1">821</strain>
    </source>
</reference>
<dbReference type="CDD" id="cd09272">
    <property type="entry name" value="RNase_HI_RT_Ty1"/>
    <property type="match status" value="1"/>
</dbReference>
<organism evidence="1 2">
    <name type="scientific">Sanghuangporus baumii</name>
    <name type="common">Phellinus baumii</name>
    <dbReference type="NCBI Taxonomy" id="108892"/>
    <lineage>
        <taxon>Eukaryota</taxon>
        <taxon>Fungi</taxon>
        <taxon>Dikarya</taxon>
        <taxon>Basidiomycota</taxon>
        <taxon>Agaricomycotina</taxon>
        <taxon>Agaricomycetes</taxon>
        <taxon>Hymenochaetales</taxon>
        <taxon>Hymenochaetaceae</taxon>
        <taxon>Sanghuangporus</taxon>
    </lineage>
</organism>
<dbReference type="SUPFAM" id="SSF56672">
    <property type="entry name" value="DNA/RNA polymerases"/>
    <property type="match status" value="1"/>
</dbReference>
<sequence length="242" mass="27002">MAQDALTSFANDELPAEAKPPWPYSQLVGELLWFATVLRIDIAFSVNILARYLQKPTNTHWQAALRILRYLSRTKELGIVYRRDDQTKITAFSDSDWAGDATDRKSVSGYILMYGGGPIAWKSRKQSVVAKSTAEAEYISVSGCAQEAIWFRHILEELGMGLGSQPLDIHVDNQAAILMTKNPVYLSKTKHIDIPAHHIRDEVAKGRIRLIHINGNQNPADILTKPLGALPHENCISLLGME</sequence>
<dbReference type="Proteomes" id="UP000757232">
    <property type="component" value="Unassembled WGS sequence"/>
</dbReference>
<dbReference type="OrthoDB" id="3255262at2759"/>
<dbReference type="AlphaFoldDB" id="A0A9Q5NE51"/>
<dbReference type="PANTHER" id="PTHR11439">
    <property type="entry name" value="GAG-POL-RELATED RETROTRANSPOSON"/>
    <property type="match status" value="1"/>
</dbReference>
<protein>
    <recommendedName>
        <fullName evidence="3">Polyprotein</fullName>
    </recommendedName>
</protein>
<dbReference type="InterPro" id="IPR043502">
    <property type="entry name" value="DNA/RNA_pol_sf"/>
</dbReference>
<comment type="caution">
    <text evidence="1">The sequence shown here is derived from an EMBL/GenBank/DDBJ whole genome shotgun (WGS) entry which is preliminary data.</text>
</comment>
<evidence type="ECO:0008006" key="3">
    <source>
        <dbReference type="Google" id="ProtNLM"/>
    </source>
</evidence>
<evidence type="ECO:0000313" key="2">
    <source>
        <dbReference type="Proteomes" id="UP000757232"/>
    </source>
</evidence>
<name>A0A9Q5NE51_SANBA</name>
<keyword evidence="2" id="KW-1185">Reference proteome</keyword>
<proteinExistence type="predicted"/>
<dbReference type="EMBL" id="LNZH02000123">
    <property type="protein sequence ID" value="OCB90619.1"/>
    <property type="molecule type" value="Genomic_DNA"/>
</dbReference>
<dbReference type="PANTHER" id="PTHR11439:SF463">
    <property type="entry name" value="REVERSE TRANSCRIPTASE TY1_COPIA-TYPE DOMAIN-CONTAINING PROTEIN"/>
    <property type="match status" value="1"/>
</dbReference>